<protein>
    <submittedName>
        <fullName evidence="1">Uncharacterized protein</fullName>
    </submittedName>
</protein>
<reference evidence="2 4" key="2">
    <citation type="submission" date="2019-03" db="EMBL/GenBank/DDBJ databases">
        <title>Freshwater and sediment microbial communities from various areas in North America, analyzing microbe dynamics in response to fracking.</title>
        <authorList>
            <person name="Lamendella R."/>
        </authorList>
    </citation>
    <scope>NUCLEOTIDE SEQUENCE [LARGE SCALE GENOMIC DNA]</scope>
    <source>
        <strain evidence="2 4">6_TX</strain>
    </source>
</reference>
<proteinExistence type="predicted"/>
<name>A0A1I3CC95_9GAMM</name>
<dbReference type="AlphaFoldDB" id="A0A1I3CC95"/>
<sequence>MSGNTVRVPIEQAKELQLADIHIIGAVGRHDDDHRYVELMSDLQHLPITASSDAHNKEGSPNLLLVEVDDPNDSECLRSAVEALSKLETFEQHRHHFKQF</sequence>
<dbReference type="EMBL" id="FOPY01000008">
    <property type="protein sequence ID" value="SFH72053.1"/>
    <property type="molecule type" value="Genomic_DNA"/>
</dbReference>
<dbReference type="OrthoDB" id="6168645at2"/>
<evidence type="ECO:0000313" key="1">
    <source>
        <dbReference type="EMBL" id="SFH72053.1"/>
    </source>
</evidence>
<gene>
    <name evidence="2" type="ORF">DFO67_108119</name>
    <name evidence="1" type="ORF">SAMN04487959_108130</name>
</gene>
<dbReference type="Proteomes" id="UP000199040">
    <property type="component" value="Unassembled WGS sequence"/>
</dbReference>
<evidence type="ECO:0000313" key="2">
    <source>
        <dbReference type="EMBL" id="TDX29076.1"/>
    </source>
</evidence>
<evidence type="ECO:0000313" key="4">
    <source>
        <dbReference type="Proteomes" id="UP000294489"/>
    </source>
</evidence>
<dbReference type="EMBL" id="SOEC01000008">
    <property type="protein sequence ID" value="TDX29076.1"/>
    <property type="molecule type" value="Genomic_DNA"/>
</dbReference>
<reference evidence="1 3" key="1">
    <citation type="submission" date="2016-10" db="EMBL/GenBank/DDBJ databases">
        <authorList>
            <person name="de Groot N.N."/>
        </authorList>
    </citation>
    <scope>NUCLEOTIDE SEQUENCE [LARGE SCALE GENOMIC DNA]</scope>
    <source>
        <strain evidence="1 3">CGMCC 1.6848</strain>
    </source>
</reference>
<dbReference type="RefSeq" id="WP_092846785.1">
    <property type="nucleotide sequence ID" value="NZ_FOPY01000008.1"/>
</dbReference>
<accession>A0A1I3CC95</accession>
<organism evidence="1 3">
    <name type="scientific">Modicisalibacter xianhensis</name>
    <dbReference type="NCBI Taxonomy" id="442341"/>
    <lineage>
        <taxon>Bacteria</taxon>
        <taxon>Pseudomonadati</taxon>
        <taxon>Pseudomonadota</taxon>
        <taxon>Gammaproteobacteria</taxon>
        <taxon>Oceanospirillales</taxon>
        <taxon>Halomonadaceae</taxon>
        <taxon>Modicisalibacter</taxon>
    </lineage>
</organism>
<evidence type="ECO:0000313" key="3">
    <source>
        <dbReference type="Proteomes" id="UP000199040"/>
    </source>
</evidence>
<dbReference type="Proteomes" id="UP000294489">
    <property type="component" value="Unassembled WGS sequence"/>
</dbReference>
<keyword evidence="3" id="KW-1185">Reference proteome</keyword>